<dbReference type="PROSITE" id="PS00028">
    <property type="entry name" value="ZINC_FINGER_C2H2_1"/>
    <property type="match status" value="1"/>
</dbReference>
<keyword evidence="1" id="KW-0863">Zinc-finger</keyword>
<organism evidence="3">
    <name type="scientific">Bactrocera latifrons</name>
    <name type="common">Malaysian fruit fly</name>
    <name type="synonym">Chaetodacus latifrons</name>
    <dbReference type="NCBI Taxonomy" id="174628"/>
    <lineage>
        <taxon>Eukaryota</taxon>
        <taxon>Metazoa</taxon>
        <taxon>Ecdysozoa</taxon>
        <taxon>Arthropoda</taxon>
        <taxon>Hexapoda</taxon>
        <taxon>Insecta</taxon>
        <taxon>Pterygota</taxon>
        <taxon>Neoptera</taxon>
        <taxon>Endopterygota</taxon>
        <taxon>Diptera</taxon>
        <taxon>Brachycera</taxon>
        <taxon>Muscomorpha</taxon>
        <taxon>Tephritoidea</taxon>
        <taxon>Tephritidae</taxon>
        <taxon>Bactrocera</taxon>
        <taxon>Bactrocera</taxon>
    </lineage>
</organism>
<dbReference type="GO" id="GO:0008270">
    <property type="term" value="F:zinc ion binding"/>
    <property type="evidence" value="ECO:0007669"/>
    <property type="project" value="UniProtKB-KW"/>
</dbReference>
<evidence type="ECO:0000313" key="3">
    <source>
        <dbReference type="EMBL" id="JAI39442.1"/>
    </source>
</evidence>
<dbReference type="EMBL" id="GDHF01012872">
    <property type="protein sequence ID" value="JAI39442.1"/>
    <property type="molecule type" value="Transcribed_RNA"/>
</dbReference>
<feature type="domain" description="C2H2-type" evidence="2">
    <location>
        <begin position="19"/>
        <end position="47"/>
    </location>
</feature>
<accession>A0A0K8VKN5</accession>
<protein>
    <recommendedName>
        <fullName evidence="2">C2H2-type domain-containing protein</fullName>
    </recommendedName>
</protein>
<evidence type="ECO:0000259" key="2">
    <source>
        <dbReference type="PROSITE" id="PS50157"/>
    </source>
</evidence>
<evidence type="ECO:0000256" key="1">
    <source>
        <dbReference type="PROSITE-ProRule" id="PRU00042"/>
    </source>
</evidence>
<keyword evidence="1" id="KW-0479">Metal-binding</keyword>
<keyword evidence="1" id="KW-0862">Zinc</keyword>
<dbReference type="AlphaFoldDB" id="A0A0K8VKN5"/>
<dbReference type="InterPro" id="IPR013087">
    <property type="entry name" value="Znf_C2H2_type"/>
</dbReference>
<dbReference type="OrthoDB" id="6077919at2759"/>
<dbReference type="Gene3D" id="3.30.160.60">
    <property type="entry name" value="Classic Zinc Finger"/>
    <property type="match status" value="1"/>
</dbReference>
<gene>
    <name evidence="3" type="ORF">c0_g1_i1</name>
</gene>
<name>A0A0K8VKN5_BACLA</name>
<proteinExistence type="predicted"/>
<reference evidence="3" key="1">
    <citation type="submission" date="2015-06" db="EMBL/GenBank/DDBJ databases">
        <authorList>
            <person name="Hoefler B.C."/>
            <person name="Straight P.D."/>
        </authorList>
    </citation>
    <scope>NUCLEOTIDE SEQUENCE</scope>
</reference>
<sequence length="238" mass="26981">MFQLNSQITSDLFSDVVKFRCLECNATIIRKDNMLRHIRTIHSNRTFDDCAELIYPISTKTLKAIEYENHIEDSSPIGEPKTVENSAVIKSIGNVQPMKVPNYHIATTLTTNIKSPPTQSTIAPNTSNNDSTVILFPKVPINANIVSGGSSTVVQKKVKKYDPIKMYRKILTSDRDESASESDSEKEEVYGIKPHYSDNSISCVSLATPEKQITVNTSNFSETHWRKNFRYTYQYQDF</sequence>
<dbReference type="PROSITE" id="PS50157">
    <property type="entry name" value="ZINC_FINGER_C2H2_2"/>
    <property type="match status" value="1"/>
</dbReference>